<comment type="subcellular location">
    <subcellularLocation>
        <location evidence="1">Endoplasmic reticulum</location>
    </subcellularLocation>
</comment>
<dbReference type="PROSITE" id="PS51211">
    <property type="entry name" value="VITELLOGENIN"/>
    <property type="match status" value="1"/>
</dbReference>
<comment type="caution">
    <text evidence="9">The sequence shown here is derived from an EMBL/GenBank/DDBJ whole genome shotgun (WGS) entry which is preliminary data.</text>
</comment>
<dbReference type="SUPFAM" id="SSF48431">
    <property type="entry name" value="Lipovitellin-phosvitin complex, superhelical domain"/>
    <property type="match status" value="1"/>
</dbReference>
<dbReference type="GO" id="GO:0120013">
    <property type="term" value="F:lipid transfer activity"/>
    <property type="evidence" value="ECO:0007669"/>
    <property type="project" value="UniProtKB-ARBA"/>
</dbReference>
<sequence length="873" mass="98055">GHTTGPSLSNDKLYKFAYSAEVYVDRVKASLQKSAGYRISSGVDVNLLWRNPDNDDDQLIKVTIRDVQVENVNERPAAKNIFKGKTTEKIIGKEQLKALQRPIVLELVRGKVKNFYSYQNEPAFTQNIKRGLASLFQLQLHSGTVREVDISGKCNTTYLVRQDQVTKVKDLNSCETENQRFTSHNQILDVGTKATSATIYVLEDSFFKSIKAEENYVFLLNFRRKTGTKIVSKQKLELKSVQAGPGLIAGKQVASVIKTLDSSYVAVPLVAEPVKSECKKCPSLSEHWQTIRDHMYPEKLSKAEAARSFVSFIQSIRKATKEEILQIFRSENKELLLQVVDAVTSAQTPASLEAMLEFLDFKDASTSALQERFLYACGFASHPSEMLLKSLTAKFKGDIASEEIRETLVIVMGALIRKLCDREGCKLPAVGEAKRLILNRLEKAKKDDNVRMYLLALKNALLPEAIPLLLKYAESEEGHISNLAATTLQRYDPSILTKEVKKTMNRIYHQNHRVHEKTVRTTAAAIILNSNPSYMEVKNILLSIGELPLEMNKYMLSMIQDILHFEMPSSKTVRRVLKDMRAHNYDRFSKMGSSSAYSGYLIRGPDVSSTYSLDILYSGSGILRRSNLNIHVFDRNAGLHASQVVLEAQGLESIIAATPDEGEENLDSFAGMSAILFDVQLRPVTFFQGYGDLMSKMFSATGDPINVVRGLVLLTDYLQEIQLQSGPRASVEFLGGLAIDISGGMEFSLWYRESKTNVKNRVAMFTVGNTEVDSFFVKTGIETTLEVETTLDFISTVQFSQYPFLVCLQMDRVESPFRHYVTKYESLPSGRRYTARRGKAELLAGNEYPLHQENSNMCKQVFGAKSDSSSNWF</sequence>
<dbReference type="AlphaFoldDB" id="A0A852LTY4"/>
<dbReference type="InterPro" id="IPR039988">
    <property type="entry name" value="MTTP"/>
</dbReference>
<dbReference type="InterPro" id="IPR011030">
    <property type="entry name" value="Lipovitellin_superhlx_dom"/>
</dbReference>
<dbReference type="InterPro" id="IPR015816">
    <property type="entry name" value="Vitellinogen_b-sht_N"/>
</dbReference>
<dbReference type="PANTHER" id="PTHR13024:SF1">
    <property type="entry name" value="MICROSOMAL TRIGLYCERIDE TRANSFER PROTEIN LARGE SUBUNIT"/>
    <property type="match status" value="1"/>
</dbReference>
<dbReference type="SMART" id="SM00638">
    <property type="entry name" value="LPD_N"/>
    <property type="match status" value="1"/>
</dbReference>
<dbReference type="Pfam" id="PF01347">
    <property type="entry name" value="Vitellogenin_N"/>
    <property type="match status" value="1"/>
</dbReference>
<dbReference type="Proteomes" id="UP000632886">
    <property type="component" value="Unassembled WGS sequence"/>
</dbReference>
<protein>
    <submittedName>
        <fullName evidence="9">MTP protein</fullName>
    </submittedName>
</protein>
<dbReference type="GO" id="GO:0005548">
    <property type="term" value="F:phospholipid transporter activity"/>
    <property type="evidence" value="ECO:0007669"/>
    <property type="project" value="InterPro"/>
</dbReference>
<evidence type="ECO:0000256" key="5">
    <source>
        <dbReference type="ARBA" id="ARBA00023055"/>
    </source>
</evidence>
<dbReference type="SUPFAM" id="SSF56968">
    <property type="entry name" value="Lipovitellin-phosvitin complex, beta-sheet shell regions"/>
    <property type="match status" value="1"/>
</dbReference>
<keyword evidence="6" id="KW-1015">Disulfide bond</keyword>
<dbReference type="Gene3D" id="2.30.230.10">
    <property type="entry name" value="Lipovitellin, beta-sheet shell regions, chain A"/>
    <property type="match status" value="1"/>
</dbReference>
<dbReference type="GO" id="GO:0016323">
    <property type="term" value="C:basolateral plasma membrane"/>
    <property type="evidence" value="ECO:0007669"/>
    <property type="project" value="TreeGrafter"/>
</dbReference>
<evidence type="ECO:0000256" key="2">
    <source>
        <dbReference type="ARBA" id="ARBA00022448"/>
    </source>
</evidence>
<feature type="non-terminal residue" evidence="9">
    <location>
        <position position="1"/>
    </location>
</feature>
<name>A0A852LTY4_9AVES</name>
<dbReference type="EMBL" id="WBNK01000313">
    <property type="protein sequence ID" value="NXX92152.1"/>
    <property type="molecule type" value="Genomic_DNA"/>
</dbReference>
<proteinExistence type="predicted"/>
<dbReference type="GO" id="GO:0008289">
    <property type="term" value="F:lipid binding"/>
    <property type="evidence" value="ECO:0007669"/>
    <property type="project" value="InterPro"/>
</dbReference>
<gene>
    <name evidence="9" type="primary">Mttp_0</name>
    <name evidence="9" type="ORF">CENBEN_R12195</name>
</gene>
<evidence type="ECO:0000256" key="3">
    <source>
        <dbReference type="ARBA" id="ARBA00022729"/>
    </source>
</evidence>
<dbReference type="GO" id="GO:0005783">
    <property type="term" value="C:endoplasmic reticulum"/>
    <property type="evidence" value="ECO:0007669"/>
    <property type="project" value="UniProtKB-SubCell"/>
</dbReference>
<evidence type="ECO:0000256" key="1">
    <source>
        <dbReference type="ARBA" id="ARBA00004240"/>
    </source>
</evidence>
<dbReference type="InterPro" id="IPR045811">
    <property type="entry name" value="MTP_lip-bd"/>
</dbReference>
<dbReference type="Pfam" id="PF19444">
    <property type="entry name" value="MTP_lip_bd"/>
    <property type="match status" value="1"/>
</dbReference>
<reference evidence="9 10" key="1">
    <citation type="submission" date="2020-02" db="EMBL/GenBank/DDBJ databases">
        <title>Bird 10,000 Genomes (B10K) Project - Family phase.</title>
        <authorList>
            <person name="Zhang G."/>
        </authorList>
    </citation>
    <scope>NUCLEOTIDE SEQUENCE [LARGE SCALE GENOMIC DNA]</scope>
    <source>
        <strain evidence="9">B10K-DU-017-21</strain>
    </source>
</reference>
<evidence type="ECO:0000256" key="7">
    <source>
        <dbReference type="PROSITE-ProRule" id="PRU00557"/>
    </source>
</evidence>
<evidence type="ECO:0000256" key="4">
    <source>
        <dbReference type="ARBA" id="ARBA00022824"/>
    </source>
</evidence>
<keyword evidence="2" id="KW-0813">Transport</keyword>
<dbReference type="GO" id="GO:0042157">
    <property type="term" value="P:lipoprotein metabolic process"/>
    <property type="evidence" value="ECO:0007669"/>
    <property type="project" value="TreeGrafter"/>
</dbReference>
<feature type="non-terminal residue" evidence="9">
    <location>
        <position position="873"/>
    </location>
</feature>
<accession>A0A852LTY4</accession>
<dbReference type="FunFam" id="2.30.230.10:FF:000001">
    <property type="entry name" value="Microsomal triglyceride transfer protein large subunit"/>
    <property type="match status" value="1"/>
</dbReference>
<keyword evidence="4" id="KW-0256">Endoplasmic reticulum</keyword>
<evidence type="ECO:0000313" key="10">
    <source>
        <dbReference type="Proteomes" id="UP000632886"/>
    </source>
</evidence>
<dbReference type="Gene3D" id="1.25.10.20">
    <property type="entry name" value="Vitellinogen, superhelical"/>
    <property type="match status" value="1"/>
</dbReference>
<feature type="domain" description="Vitellogenin" evidence="8">
    <location>
        <begin position="8"/>
        <end position="643"/>
    </location>
</feature>
<keyword evidence="10" id="KW-1185">Reference proteome</keyword>
<comment type="caution">
    <text evidence="7">Lacks conserved residue(s) required for the propagation of feature annotation.</text>
</comment>
<dbReference type="InterPro" id="IPR015819">
    <property type="entry name" value="Lipid_transp_b-sht_shell"/>
</dbReference>
<keyword evidence="3" id="KW-0732">Signal</keyword>
<dbReference type="PANTHER" id="PTHR13024">
    <property type="entry name" value="MICROSOMAL TRIGLYCERIDE TRANSFER PROTEIN, LARGE SUBUNIT"/>
    <property type="match status" value="1"/>
</dbReference>
<evidence type="ECO:0000256" key="6">
    <source>
        <dbReference type="ARBA" id="ARBA00023157"/>
    </source>
</evidence>
<dbReference type="GO" id="GO:0005794">
    <property type="term" value="C:Golgi apparatus"/>
    <property type="evidence" value="ECO:0007669"/>
    <property type="project" value="TreeGrafter"/>
</dbReference>
<dbReference type="FunFam" id="1.25.10.20:FF:000001">
    <property type="entry name" value="microsomal triglyceride transfer protein large subunit"/>
    <property type="match status" value="1"/>
</dbReference>
<dbReference type="InterPro" id="IPR001747">
    <property type="entry name" value="Vitellogenin_N"/>
</dbReference>
<keyword evidence="5" id="KW-0445">Lipid transport</keyword>
<dbReference type="GO" id="GO:0042632">
    <property type="term" value="P:cholesterol homeostasis"/>
    <property type="evidence" value="ECO:0007669"/>
    <property type="project" value="TreeGrafter"/>
</dbReference>
<organism evidence="9 10">
    <name type="scientific">Centropus bengalensis</name>
    <name type="common">lesser coucal</name>
    <dbReference type="NCBI Taxonomy" id="1463675"/>
    <lineage>
        <taxon>Eukaryota</taxon>
        <taxon>Metazoa</taxon>
        <taxon>Chordata</taxon>
        <taxon>Craniata</taxon>
        <taxon>Vertebrata</taxon>
        <taxon>Euteleostomi</taxon>
        <taxon>Archelosauria</taxon>
        <taxon>Archosauria</taxon>
        <taxon>Dinosauria</taxon>
        <taxon>Saurischia</taxon>
        <taxon>Theropoda</taxon>
        <taxon>Coelurosauria</taxon>
        <taxon>Aves</taxon>
        <taxon>Neognathae</taxon>
        <taxon>Neoaves</taxon>
        <taxon>Otidimorphae</taxon>
        <taxon>Cuculiformes</taxon>
        <taxon>Centropidae</taxon>
        <taxon>Centropus</taxon>
    </lineage>
</organism>
<evidence type="ECO:0000313" key="9">
    <source>
        <dbReference type="EMBL" id="NXX92152.1"/>
    </source>
</evidence>
<evidence type="ECO:0000259" key="8">
    <source>
        <dbReference type="PROSITE" id="PS51211"/>
    </source>
</evidence>